<evidence type="ECO:0000313" key="2">
    <source>
        <dbReference type="Proteomes" id="UP000708208"/>
    </source>
</evidence>
<organism evidence="1 2">
    <name type="scientific">Allacma fusca</name>
    <dbReference type="NCBI Taxonomy" id="39272"/>
    <lineage>
        <taxon>Eukaryota</taxon>
        <taxon>Metazoa</taxon>
        <taxon>Ecdysozoa</taxon>
        <taxon>Arthropoda</taxon>
        <taxon>Hexapoda</taxon>
        <taxon>Collembola</taxon>
        <taxon>Symphypleona</taxon>
        <taxon>Sminthuridae</taxon>
        <taxon>Allacma</taxon>
    </lineage>
</organism>
<comment type="caution">
    <text evidence="1">The sequence shown here is derived from an EMBL/GenBank/DDBJ whole genome shotgun (WGS) entry which is preliminary data.</text>
</comment>
<feature type="non-terminal residue" evidence="1">
    <location>
        <position position="1"/>
    </location>
</feature>
<proteinExistence type="predicted"/>
<evidence type="ECO:0000313" key="1">
    <source>
        <dbReference type="EMBL" id="CAG7825232.1"/>
    </source>
</evidence>
<dbReference type="EMBL" id="CAJVCH010535522">
    <property type="protein sequence ID" value="CAG7825232.1"/>
    <property type="molecule type" value="Genomic_DNA"/>
</dbReference>
<name>A0A8J2L485_9HEXA</name>
<sequence>SNYLRKYAPVNKDTRNSGFAYEDALTLPFHTIDTEEAVSA</sequence>
<reference evidence="1" key="1">
    <citation type="submission" date="2021-06" db="EMBL/GenBank/DDBJ databases">
        <authorList>
            <person name="Hodson N. C."/>
            <person name="Mongue J. A."/>
            <person name="Jaron S. K."/>
        </authorList>
    </citation>
    <scope>NUCLEOTIDE SEQUENCE</scope>
</reference>
<protein>
    <submittedName>
        <fullName evidence="1">Uncharacterized protein</fullName>
    </submittedName>
</protein>
<gene>
    <name evidence="1" type="ORF">AFUS01_LOCUS35355</name>
</gene>
<accession>A0A8J2L485</accession>
<keyword evidence="2" id="KW-1185">Reference proteome</keyword>
<dbReference type="AlphaFoldDB" id="A0A8J2L485"/>
<dbReference type="Proteomes" id="UP000708208">
    <property type="component" value="Unassembled WGS sequence"/>
</dbReference>